<feature type="transmembrane region" description="Helical" evidence="6">
    <location>
        <begin position="215"/>
        <end position="238"/>
    </location>
</feature>
<dbReference type="SUPFAM" id="SSF103473">
    <property type="entry name" value="MFS general substrate transporter"/>
    <property type="match status" value="1"/>
</dbReference>
<dbReference type="GO" id="GO:0022857">
    <property type="term" value="F:transmembrane transporter activity"/>
    <property type="evidence" value="ECO:0007669"/>
    <property type="project" value="InterPro"/>
</dbReference>
<sequence length="396" mass="40506">MNVDIASARPPVLAGFGLGALLTLAMALPMLILYAIGTLGPFLIDDLRIAPGWLGYATMSTFGLAAVLSPVAGPLVERLDPRRGLHLLFLAVALAYTLIVVVPGFGGVVAAVAVGGIAQALSNPVTNLLIAQRVAPQNKALVVGLKQSGVQVGALFAGLCLPVMATRFGWRAAVGGMVPVALALGLMARFVVPPQPLGRARRIIWSRPNPLLRRLMGVQACVGIALSAFVTFLPVFAVRQGASTAQAGLMIALFGAMGIVSRLLLTPLGGRLKDESHLLLALLGVSALAVGVTMQADAASRWMLWVGAAGMGLSAVATNAIAMGMLLRDPAFGTAATASGWLSAAFFGGFAFGPPVCGAIAGSGRGFAGAWCFGIVVLMVGCVPACALIRARRPAR</sequence>
<evidence type="ECO:0000313" key="8">
    <source>
        <dbReference type="EMBL" id="MDB0520057.1"/>
    </source>
</evidence>
<feature type="transmembrane region" description="Helical" evidence="6">
    <location>
        <begin position="339"/>
        <end position="361"/>
    </location>
</feature>
<feature type="transmembrane region" description="Helical" evidence="6">
    <location>
        <begin position="244"/>
        <end position="265"/>
    </location>
</feature>
<protein>
    <submittedName>
        <fullName evidence="8">MFS transporter</fullName>
    </submittedName>
</protein>
<keyword evidence="2" id="KW-1003">Cell membrane</keyword>
<feature type="domain" description="Major facilitator superfamily (MFS) profile" evidence="7">
    <location>
        <begin position="18"/>
        <end position="393"/>
    </location>
</feature>
<dbReference type="AlphaFoldDB" id="A0A1C0UD64"/>
<dbReference type="InterPro" id="IPR020846">
    <property type="entry name" value="MFS_dom"/>
</dbReference>
<feature type="transmembrane region" description="Helical" evidence="6">
    <location>
        <begin position="367"/>
        <end position="389"/>
    </location>
</feature>
<dbReference type="PANTHER" id="PTHR43124">
    <property type="entry name" value="PURINE EFFLUX PUMP PBUE"/>
    <property type="match status" value="1"/>
</dbReference>
<evidence type="ECO:0000256" key="6">
    <source>
        <dbReference type="SAM" id="Phobius"/>
    </source>
</evidence>
<dbReference type="KEGG" id="rsy:RSUY_41460"/>
<feature type="transmembrane region" description="Helical" evidence="6">
    <location>
        <begin position="277"/>
        <end position="296"/>
    </location>
</feature>
<evidence type="ECO:0000256" key="4">
    <source>
        <dbReference type="ARBA" id="ARBA00022989"/>
    </source>
</evidence>
<dbReference type="Gene3D" id="1.20.1250.20">
    <property type="entry name" value="MFS general substrate transporter like domains"/>
    <property type="match status" value="2"/>
</dbReference>
<feature type="transmembrane region" description="Helical" evidence="6">
    <location>
        <begin position="302"/>
        <end position="327"/>
    </location>
</feature>
<dbReference type="PANTHER" id="PTHR43124:SF3">
    <property type="entry name" value="CHLORAMPHENICOL EFFLUX PUMP RV0191"/>
    <property type="match status" value="1"/>
</dbReference>
<dbReference type="EMBL" id="JAIVEX010000001">
    <property type="protein sequence ID" value="MDB0520057.1"/>
    <property type="molecule type" value="Genomic_DNA"/>
</dbReference>
<dbReference type="RefSeq" id="WP_003264803.1">
    <property type="nucleotide sequence ID" value="NZ_CDLX01000001.1"/>
</dbReference>
<reference evidence="8" key="1">
    <citation type="submission" date="2021-09" db="EMBL/GenBank/DDBJ databases">
        <title>Genomic analysis of Ralstonia spp.</title>
        <authorList>
            <person name="Aburjaile F."/>
            <person name="Ariute J.C."/>
            <person name="Pais A.K.L."/>
            <person name="Albuquerque G.M.R."/>
            <person name="Silva A.M.F."/>
            <person name="Brenig B."/>
            <person name="Azevedo V."/>
            <person name="Matiuzzi M."/>
            <person name="Ramos R."/>
            <person name="Goes-Neto A."/>
            <person name="Soares S."/>
            <person name="Iseppon A.M.B."/>
            <person name="Souza E."/>
            <person name="Gama M."/>
        </authorList>
    </citation>
    <scope>NUCLEOTIDE SEQUENCE</scope>
    <source>
        <strain evidence="8">B4</strain>
    </source>
</reference>
<dbReference type="InterPro" id="IPR050189">
    <property type="entry name" value="MFS_Efflux_Transporters"/>
</dbReference>
<accession>A0A1C0UD64</accession>
<dbReference type="PROSITE" id="PS50850">
    <property type="entry name" value="MFS"/>
    <property type="match status" value="1"/>
</dbReference>
<evidence type="ECO:0000256" key="3">
    <source>
        <dbReference type="ARBA" id="ARBA00022692"/>
    </source>
</evidence>
<dbReference type="InterPro" id="IPR036259">
    <property type="entry name" value="MFS_trans_sf"/>
</dbReference>
<evidence type="ECO:0000256" key="2">
    <source>
        <dbReference type="ARBA" id="ARBA00022475"/>
    </source>
</evidence>
<organism evidence="8 9">
    <name type="scientific">Ralstonia solanacearum</name>
    <name type="common">Pseudomonas solanacearum</name>
    <dbReference type="NCBI Taxonomy" id="305"/>
    <lineage>
        <taxon>Bacteria</taxon>
        <taxon>Pseudomonadati</taxon>
        <taxon>Pseudomonadota</taxon>
        <taxon>Betaproteobacteria</taxon>
        <taxon>Burkholderiales</taxon>
        <taxon>Burkholderiaceae</taxon>
        <taxon>Ralstonia</taxon>
        <taxon>Ralstonia solanacearum species complex</taxon>
    </lineage>
</organism>
<dbReference type="Proteomes" id="UP001143674">
    <property type="component" value="Unassembled WGS sequence"/>
</dbReference>
<gene>
    <name evidence="8" type="ORF">LBW55_00310</name>
</gene>
<dbReference type="Pfam" id="PF07690">
    <property type="entry name" value="MFS_1"/>
    <property type="match status" value="1"/>
</dbReference>
<feature type="transmembrane region" description="Helical" evidence="6">
    <location>
        <begin position="56"/>
        <end position="76"/>
    </location>
</feature>
<comment type="subcellular location">
    <subcellularLocation>
        <location evidence="1">Cell membrane</location>
        <topology evidence="1">Multi-pass membrane protein</topology>
    </subcellularLocation>
</comment>
<keyword evidence="4 6" id="KW-1133">Transmembrane helix</keyword>
<keyword evidence="5 6" id="KW-0472">Membrane</keyword>
<keyword evidence="3 6" id="KW-0812">Transmembrane</keyword>
<feature type="transmembrane region" description="Helical" evidence="6">
    <location>
        <begin position="12"/>
        <end position="36"/>
    </location>
</feature>
<comment type="caution">
    <text evidence="8">The sequence shown here is derived from an EMBL/GenBank/DDBJ whole genome shotgun (WGS) entry which is preliminary data.</text>
</comment>
<feature type="transmembrane region" description="Helical" evidence="6">
    <location>
        <begin position="168"/>
        <end position="192"/>
    </location>
</feature>
<evidence type="ECO:0000259" key="7">
    <source>
        <dbReference type="PROSITE" id="PS50850"/>
    </source>
</evidence>
<name>A0A1C0UD64_RALSL</name>
<dbReference type="GO" id="GO:0005886">
    <property type="term" value="C:plasma membrane"/>
    <property type="evidence" value="ECO:0007669"/>
    <property type="project" value="UniProtKB-SubCell"/>
</dbReference>
<evidence type="ECO:0000313" key="9">
    <source>
        <dbReference type="Proteomes" id="UP001143674"/>
    </source>
</evidence>
<feature type="transmembrane region" description="Helical" evidence="6">
    <location>
        <begin position="88"/>
        <end position="118"/>
    </location>
</feature>
<evidence type="ECO:0000256" key="5">
    <source>
        <dbReference type="ARBA" id="ARBA00023136"/>
    </source>
</evidence>
<proteinExistence type="predicted"/>
<dbReference type="InterPro" id="IPR011701">
    <property type="entry name" value="MFS"/>
</dbReference>
<evidence type="ECO:0000256" key="1">
    <source>
        <dbReference type="ARBA" id="ARBA00004651"/>
    </source>
</evidence>